<dbReference type="OrthoDB" id="6487601at2759"/>
<dbReference type="AlphaFoldDB" id="A0A6P6XPM1"/>
<comment type="catalytic activity">
    <reaction evidence="1">
        <text>O-phospho-L-threonyl-[protein] + H2O = L-threonyl-[protein] + phosphate</text>
        <dbReference type="Rhea" id="RHEA:47004"/>
        <dbReference type="Rhea" id="RHEA-COMP:11060"/>
        <dbReference type="Rhea" id="RHEA-COMP:11605"/>
        <dbReference type="ChEBI" id="CHEBI:15377"/>
        <dbReference type="ChEBI" id="CHEBI:30013"/>
        <dbReference type="ChEBI" id="CHEBI:43474"/>
        <dbReference type="ChEBI" id="CHEBI:61977"/>
        <dbReference type="EC" id="3.1.3.16"/>
    </reaction>
</comment>
<evidence type="ECO:0000313" key="4">
    <source>
        <dbReference type="Proteomes" id="UP000515146"/>
    </source>
</evidence>
<keyword evidence="4" id="KW-1185">Reference proteome</keyword>
<dbReference type="InterPro" id="IPR029052">
    <property type="entry name" value="Metallo-depent_PP-like"/>
</dbReference>
<reference evidence="5" key="1">
    <citation type="submission" date="2025-08" db="UniProtKB">
        <authorList>
            <consortium name="RefSeq"/>
        </authorList>
    </citation>
    <scope>IDENTIFICATION</scope>
    <source>
        <strain evidence="5">Airmid</strain>
    </source>
</reference>
<evidence type="ECO:0000313" key="5">
    <source>
        <dbReference type="RefSeq" id="XP_027195392.1"/>
    </source>
</evidence>
<dbReference type="PRINTS" id="PR00114">
    <property type="entry name" value="STPHPHTASE"/>
</dbReference>
<dbReference type="OMA" id="GYLPNTK"/>
<dbReference type="PANTHER" id="PTHR11668">
    <property type="entry name" value="SERINE/THREONINE PROTEIN PHOSPHATASE"/>
    <property type="match status" value="1"/>
</dbReference>
<dbReference type="InterPro" id="IPR004843">
    <property type="entry name" value="Calcineurin-like_PHP"/>
</dbReference>
<dbReference type="SUPFAM" id="SSF47473">
    <property type="entry name" value="EF-hand"/>
    <property type="match status" value="1"/>
</dbReference>
<dbReference type="InterPro" id="IPR006186">
    <property type="entry name" value="Ser/Thr-sp_prot-phosphatase"/>
</dbReference>
<evidence type="ECO:0000259" key="3">
    <source>
        <dbReference type="PROSITE" id="PS00125"/>
    </source>
</evidence>
<dbReference type="Pfam" id="PF00149">
    <property type="entry name" value="Metallophos"/>
    <property type="match status" value="1"/>
</dbReference>
<feature type="compositionally biased region" description="Low complexity" evidence="2">
    <location>
        <begin position="102"/>
        <end position="116"/>
    </location>
</feature>
<feature type="compositionally biased region" description="Polar residues" evidence="2">
    <location>
        <begin position="82"/>
        <end position="97"/>
    </location>
</feature>
<dbReference type="InterPro" id="IPR011992">
    <property type="entry name" value="EF-hand-dom_pair"/>
</dbReference>
<dbReference type="Gene3D" id="1.10.238.10">
    <property type="entry name" value="EF-hand"/>
    <property type="match status" value="1"/>
</dbReference>
<name>A0A6P6XPM1_DERPT</name>
<dbReference type="InterPro" id="IPR050341">
    <property type="entry name" value="PP1_catalytic_subunit"/>
</dbReference>
<dbReference type="CDD" id="cd00144">
    <property type="entry name" value="MPP_PPP_family"/>
    <property type="match status" value="1"/>
</dbReference>
<dbReference type="KEGG" id="dpte:113789988"/>
<feature type="region of interest" description="Disordered" evidence="2">
    <location>
        <begin position="1"/>
        <end position="48"/>
    </location>
</feature>
<dbReference type="RefSeq" id="XP_027195392.1">
    <property type="nucleotide sequence ID" value="XM_027339591.1"/>
</dbReference>
<dbReference type="GO" id="GO:0005737">
    <property type="term" value="C:cytoplasm"/>
    <property type="evidence" value="ECO:0007669"/>
    <property type="project" value="TreeGrafter"/>
</dbReference>
<dbReference type="Proteomes" id="UP000515146">
    <property type="component" value="Unplaced"/>
</dbReference>
<dbReference type="InParanoid" id="A0A6P6XPM1"/>
<gene>
    <name evidence="5" type="primary">LOC113789988</name>
</gene>
<keyword evidence="1" id="KW-0378">Hydrolase</keyword>
<dbReference type="SMART" id="SM00156">
    <property type="entry name" value="PP2Ac"/>
    <property type="match status" value="1"/>
</dbReference>
<protein>
    <recommendedName>
        <fullName evidence="1">Serine/threonine-protein phosphatase</fullName>
        <ecNumber evidence="1">3.1.3.16</ecNumber>
    </recommendedName>
</protein>
<dbReference type="PROSITE" id="PS00125">
    <property type="entry name" value="SER_THR_PHOSPHATASE"/>
    <property type="match status" value="1"/>
</dbReference>
<dbReference type="GO" id="GO:0004722">
    <property type="term" value="F:protein serine/threonine phosphatase activity"/>
    <property type="evidence" value="ECO:0007669"/>
    <property type="project" value="UniProtKB-EC"/>
</dbReference>
<dbReference type="Gene3D" id="3.60.21.10">
    <property type="match status" value="1"/>
</dbReference>
<dbReference type="EC" id="3.1.3.16" evidence="1"/>
<evidence type="ECO:0000256" key="1">
    <source>
        <dbReference type="RuleBase" id="RU004273"/>
    </source>
</evidence>
<comment type="similarity">
    <text evidence="1">Belongs to the PPP phosphatase family.</text>
</comment>
<dbReference type="GO" id="GO:0005634">
    <property type="term" value="C:nucleus"/>
    <property type="evidence" value="ECO:0007669"/>
    <property type="project" value="TreeGrafter"/>
</dbReference>
<organism evidence="4 5">
    <name type="scientific">Dermatophagoides pteronyssinus</name>
    <name type="common">European house dust mite</name>
    <dbReference type="NCBI Taxonomy" id="6956"/>
    <lineage>
        <taxon>Eukaryota</taxon>
        <taxon>Metazoa</taxon>
        <taxon>Ecdysozoa</taxon>
        <taxon>Arthropoda</taxon>
        <taxon>Chelicerata</taxon>
        <taxon>Arachnida</taxon>
        <taxon>Acari</taxon>
        <taxon>Acariformes</taxon>
        <taxon>Sarcoptiformes</taxon>
        <taxon>Astigmata</taxon>
        <taxon>Psoroptidia</taxon>
        <taxon>Analgoidea</taxon>
        <taxon>Pyroglyphidae</taxon>
        <taxon>Dermatophagoidinae</taxon>
        <taxon>Dermatophagoides</taxon>
    </lineage>
</organism>
<evidence type="ECO:0000256" key="2">
    <source>
        <dbReference type="SAM" id="MobiDB-lite"/>
    </source>
</evidence>
<dbReference type="PANTHER" id="PTHR11668:SF496">
    <property type="entry name" value="SERINE_THREONINE-PROTEIN PHOSPHATASE"/>
    <property type="match status" value="1"/>
</dbReference>
<dbReference type="SUPFAM" id="SSF56300">
    <property type="entry name" value="Metallo-dependent phosphatases"/>
    <property type="match status" value="1"/>
</dbReference>
<accession>A0A6P6XPM1</accession>
<sequence>MRRFSRSVSNLGNLKLRRRLRMSFRSPKKDGRRQGNQKKHNHGVGSNVDQMMDNLYSAVTNLTHKIPRPMKNVFNRMMANKNDPQPHQTRTNLSRKTTMPVPLSKIPSPTKKSPPLSAISSAISNIPTSTTGASTNRKNVQQQQINSISQKNIRLNYDRSSTMPMIETKNMAYVLPIGSLTSIYEKLYDCYCFFVHCSQHDRVCIMRSSSSPFIWLPCVVAQSIQKHSWVKSAKENAAWIFANESNNRYEYFKRNPFYTDIRLIEILRLQLPQTNRFITRLAFYVHIDPEQTSDRFSCCQATDRLDWLDLNIVRDGCVENLWGPELVKYCPALNMTPQMMPQKIEEFSSSQVFHFVSKDGTPKNIEESWLKSVKITENDVERLYYEFLEHCYPSYYMTSDSFRQCLFRLGLDLPDLNMDRLFIAFNYMKNGFLSFHELLLGLVALEQDTPHDEVRIKFVFRYYDTKQYGVLYEEDMKRMLRDLFIITFGEKKLRSDHLEQKTREAMELFKAQSIGRGTRTRQAITWRKFLTVIATHQFRGTSLLCRSKKSIFDHITKRITTQSANQSSKQEPALLRLVVQRKFQSEVCPSCRSKQYRLSPLRLLINQDGYYDRCEIIRPDINKMRLETSQRQTVWANIQRNHLIKPEYPANFFIRKIREFNQTKKYNTLGFMTNERERLYQMFQIMAEELEPMLQKEQRIKQLASPCYIIGDIHGNLEDLMSLELTIWKQFPASGVHYLFLGDYVDRGRWSIECALYLLSMKVLMPKMITLLRGNHEIREIQNKYTYRRELWQKYDQVYGQRFWDLTNRLFDRLPLSATIDDTIFCCHGGIPHQITRLNELEKRIPPVVMSPESDCSIAWEIMWSDPINQDHFMTIQNLYQIRNENLRQGYLPNTKRGTAFYFNERALDNFFAENRLTHMIRAHEVPKLGFMIHFGQKCVTVFSCSHYCGNDNECCVLFAHQEKLRVIRIDTTANQPATDQFQQQSIIR</sequence>
<feature type="domain" description="Serine/threonine specific protein phosphatases" evidence="3">
    <location>
        <begin position="772"/>
        <end position="777"/>
    </location>
</feature>
<proteinExistence type="inferred from homology"/>
<feature type="region of interest" description="Disordered" evidence="2">
    <location>
        <begin position="80"/>
        <end position="116"/>
    </location>
</feature>